<dbReference type="PANTHER" id="PTHR43157">
    <property type="entry name" value="PHOSPHATIDYLINOSITOL-GLYCAN BIOSYNTHESIS CLASS F PROTEIN-RELATED"/>
    <property type="match status" value="1"/>
</dbReference>
<dbReference type="SUPFAM" id="SSF51735">
    <property type="entry name" value="NAD(P)-binding Rossmann-fold domains"/>
    <property type="match status" value="1"/>
</dbReference>
<evidence type="ECO:0000256" key="1">
    <source>
        <dbReference type="ARBA" id="ARBA00023002"/>
    </source>
</evidence>
<evidence type="ECO:0000313" key="2">
    <source>
        <dbReference type="EMBL" id="CAA9506411.1"/>
    </source>
</evidence>
<dbReference type="InterPro" id="IPR002347">
    <property type="entry name" value="SDR_fam"/>
</dbReference>
<dbReference type="PANTHER" id="PTHR43157:SF31">
    <property type="entry name" value="PHOSPHATIDYLINOSITOL-GLYCAN BIOSYNTHESIS CLASS F PROTEIN"/>
    <property type="match status" value="1"/>
</dbReference>
<gene>
    <name evidence="2" type="ORF">AVDCRST_MAG45-1630</name>
</gene>
<dbReference type="Pfam" id="PF00106">
    <property type="entry name" value="adh_short"/>
    <property type="match status" value="1"/>
</dbReference>
<dbReference type="CDD" id="cd05327">
    <property type="entry name" value="retinol-DH_like_SDR_c_like"/>
    <property type="match status" value="1"/>
</dbReference>
<protein>
    <submittedName>
        <fullName evidence="2">Probable oxidoreductase/Short-chain dehydrogenase</fullName>
    </submittedName>
</protein>
<dbReference type="PRINTS" id="PR00081">
    <property type="entry name" value="GDHRDH"/>
</dbReference>
<dbReference type="AlphaFoldDB" id="A0A6J4SV93"/>
<accession>A0A6J4SV93</accession>
<dbReference type="EMBL" id="CADCVU010000137">
    <property type="protein sequence ID" value="CAA9506411.1"/>
    <property type="molecule type" value="Genomic_DNA"/>
</dbReference>
<reference evidence="2" key="1">
    <citation type="submission" date="2020-02" db="EMBL/GenBank/DDBJ databases">
        <authorList>
            <person name="Meier V. D."/>
        </authorList>
    </citation>
    <scope>NUCLEOTIDE SEQUENCE</scope>
    <source>
        <strain evidence="2">AVDCRST_MAG45</strain>
    </source>
</reference>
<dbReference type="NCBIfam" id="NF004513">
    <property type="entry name" value="PRK05854.1"/>
    <property type="match status" value="1"/>
</dbReference>
<dbReference type="GO" id="GO:0016491">
    <property type="term" value="F:oxidoreductase activity"/>
    <property type="evidence" value="ECO:0007669"/>
    <property type="project" value="UniProtKB-KW"/>
</dbReference>
<sequence>MAKWSTSDIRDQSGRLAVVTGANSGIGFVAARELARAGARVVLAVRDTGRGEDAARKVRSAASTAEVEVMELDLADLFSVRSFATAFGEAHDGLDLLVNNAGVMALPHRTTSDGFEMQFGTNHLGHFALTGLLLPRLSPRPDPRVVTVSSGAHKMGKIDFGDLQGERSYKKWKAYGQSKLANLLFAFELARRASAAGLPLTSVAAHPGYAATNLQATGPRMAGRDFEERLMGVINRVVAQDEEHGALPTLYAATEPHLPSGSYIGPDGPLEMWGRPRLVGASDRAWDEQTARRLWETSEELTGVHYDFGAVAAGA</sequence>
<dbReference type="InterPro" id="IPR036291">
    <property type="entry name" value="NAD(P)-bd_dom_sf"/>
</dbReference>
<dbReference type="Gene3D" id="3.40.50.720">
    <property type="entry name" value="NAD(P)-binding Rossmann-like Domain"/>
    <property type="match status" value="1"/>
</dbReference>
<dbReference type="NCBIfam" id="NF004846">
    <property type="entry name" value="PRK06197.1"/>
    <property type="match status" value="1"/>
</dbReference>
<keyword evidence="1" id="KW-0560">Oxidoreductase</keyword>
<organism evidence="2">
    <name type="scientific">uncultured Solirubrobacterales bacterium</name>
    <dbReference type="NCBI Taxonomy" id="768556"/>
    <lineage>
        <taxon>Bacteria</taxon>
        <taxon>Bacillati</taxon>
        <taxon>Actinomycetota</taxon>
        <taxon>Thermoleophilia</taxon>
        <taxon>Solirubrobacterales</taxon>
        <taxon>environmental samples</taxon>
    </lineage>
</organism>
<name>A0A6J4SV93_9ACTN</name>
<proteinExistence type="predicted"/>